<dbReference type="SUPFAM" id="SSF54665">
    <property type="entry name" value="CO dehydrogenase molybdoprotein N-domain-like"/>
    <property type="match status" value="1"/>
</dbReference>
<name>A0ABS1JAX5_9BACL</name>
<proteinExistence type="predicted"/>
<dbReference type="InterPro" id="IPR037165">
    <property type="entry name" value="AldOxase/xan_DH_Mopterin-bd_sf"/>
</dbReference>
<evidence type="ECO:0000313" key="5">
    <source>
        <dbReference type="Proteomes" id="UP000602284"/>
    </source>
</evidence>
<dbReference type="SUPFAM" id="SSF56003">
    <property type="entry name" value="Molybdenum cofactor-binding domain"/>
    <property type="match status" value="1"/>
</dbReference>
<evidence type="ECO:0000256" key="2">
    <source>
        <dbReference type="ARBA" id="ARBA00023002"/>
    </source>
</evidence>
<dbReference type="SMART" id="SM01008">
    <property type="entry name" value="Ald_Xan_dh_C"/>
    <property type="match status" value="1"/>
</dbReference>
<dbReference type="InterPro" id="IPR046867">
    <property type="entry name" value="AldOxase/xan_DH_MoCoBD2"/>
</dbReference>
<dbReference type="Pfam" id="PF20256">
    <property type="entry name" value="MoCoBD_2"/>
    <property type="match status" value="1"/>
</dbReference>
<dbReference type="Pfam" id="PF01315">
    <property type="entry name" value="Ald_Xan_dh_C"/>
    <property type="match status" value="1"/>
</dbReference>
<dbReference type="Gene3D" id="3.90.1170.50">
    <property type="entry name" value="Aldehyde oxidase/xanthine dehydrogenase, a/b hammerhead"/>
    <property type="match status" value="1"/>
</dbReference>
<dbReference type="InterPro" id="IPR000674">
    <property type="entry name" value="Ald_Oxase/Xan_DH_a/b"/>
</dbReference>
<reference evidence="4 5" key="1">
    <citation type="submission" date="2021-01" db="EMBL/GenBank/DDBJ databases">
        <title>Tumebacillus sp. strain ITR2 16S ribosomal RNA gene Genome sequencing and assembly.</title>
        <authorList>
            <person name="Kang M."/>
        </authorList>
    </citation>
    <scope>NUCLEOTIDE SEQUENCE [LARGE SCALE GENOMIC DNA]</scope>
    <source>
        <strain evidence="4 5">ITR2</strain>
    </source>
</reference>
<evidence type="ECO:0000256" key="1">
    <source>
        <dbReference type="ARBA" id="ARBA00022505"/>
    </source>
</evidence>
<dbReference type="RefSeq" id="WP_201635398.1">
    <property type="nucleotide sequence ID" value="NZ_JAEQNB010000003.1"/>
</dbReference>
<dbReference type="Proteomes" id="UP000602284">
    <property type="component" value="Unassembled WGS sequence"/>
</dbReference>
<sequence>MGAVGRSVPRKESYDKVEGRARYVRDRPLVGLLHGKIVKSPHAHAKILSYDLREALNTPGVRAVLTGQDCHVLTGDLLADRPVLAYQKVRYHGEPVAVVIADSEQTAWKAAQLVHVEYEALPVVNSPSSALMPGAPLVHEKVGEYKRYGDVYPVQGMNIAHHLKIRKGDYKRGWAEADVTVEGFTSFRPSDHIPLEPRAARAEIMPDGEIHIHASTQAPFIIKKFFARYFDIDPGHLVVHVPFVGGGFGGKGAVQLEFIAYCASLAVGGRMVEVSNTREEDMISSPCHIGLEAQVKLAATSDGRLTAAQITYLWDGGAYGDMAAVMAKAGGTDCTGPYRIPNLWADSLCVYTNHTYATSFRGFAHPELTFAIERTMDLLAKKLGMDPLALRELNAIGPGDTTPTQVELDHSNIGNLPACIDRLRELMDWESGQMQVLPNGRVRTKGIATLWKTSSTPTDAGAGAVLIFNSDGSVNLMNGVVEIGQGTKTGLAQIAAERLTIDVSHVHVSYEVNTKTNPTHWKTVASSSTMLAGRAVIDAADDAIRQLKYNASLVLNVPPEALDLAQGRVFVRENPKQGLEFKEIAMGYQFPNGLTIGKQVIGRGSYIVQLTNLDPETGAGKPGPQWAVAAQGVEVEFDPVECRYQVLRAYTVLDGGVIINHQAAVTQMTGGMSMGLSWATRESFLYDEKARVLNPQLRFYKITHFGENPEFVVDFVQTPYEEGPYGARGIGEYGVIGMAGALSNALSLAAGVELLHLPLTPESIWRARGGGS</sequence>
<organism evidence="4 5">
    <name type="scientific">Tumebacillus amylolyticus</name>
    <dbReference type="NCBI Taxonomy" id="2801339"/>
    <lineage>
        <taxon>Bacteria</taxon>
        <taxon>Bacillati</taxon>
        <taxon>Bacillota</taxon>
        <taxon>Bacilli</taxon>
        <taxon>Bacillales</taxon>
        <taxon>Alicyclobacillaceae</taxon>
        <taxon>Tumebacillus</taxon>
    </lineage>
</organism>
<keyword evidence="5" id="KW-1185">Reference proteome</keyword>
<feature type="domain" description="Aldehyde oxidase/xanthine dehydrogenase a/b hammerhead" evidence="3">
    <location>
        <begin position="18"/>
        <end position="122"/>
    </location>
</feature>
<comment type="caution">
    <text evidence="4">The sequence shown here is derived from an EMBL/GenBank/DDBJ whole genome shotgun (WGS) entry which is preliminary data.</text>
</comment>
<dbReference type="PANTHER" id="PTHR11908:SF132">
    <property type="entry name" value="ALDEHYDE OXIDASE 1-RELATED"/>
    <property type="match status" value="1"/>
</dbReference>
<accession>A0ABS1JAX5</accession>
<dbReference type="InterPro" id="IPR036856">
    <property type="entry name" value="Ald_Oxase/Xan_DH_a/b_sf"/>
</dbReference>
<gene>
    <name evidence="4" type="ORF">JJB07_12255</name>
</gene>
<dbReference type="Pfam" id="PF02738">
    <property type="entry name" value="MoCoBD_1"/>
    <property type="match status" value="1"/>
</dbReference>
<dbReference type="InterPro" id="IPR008274">
    <property type="entry name" value="AldOxase/xan_DH_MoCoBD1"/>
</dbReference>
<evidence type="ECO:0000259" key="3">
    <source>
        <dbReference type="SMART" id="SM01008"/>
    </source>
</evidence>
<dbReference type="PANTHER" id="PTHR11908">
    <property type="entry name" value="XANTHINE DEHYDROGENASE"/>
    <property type="match status" value="1"/>
</dbReference>
<protein>
    <submittedName>
        <fullName evidence="4">Xanthine dehydrogenase family protein molybdopterin-binding subunit</fullName>
    </submittedName>
</protein>
<dbReference type="Gene3D" id="3.30.365.10">
    <property type="entry name" value="Aldehyde oxidase/xanthine dehydrogenase, molybdopterin binding domain"/>
    <property type="match status" value="4"/>
</dbReference>
<keyword evidence="2" id="KW-0560">Oxidoreductase</keyword>
<dbReference type="InterPro" id="IPR016208">
    <property type="entry name" value="Ald_Oxase/xanthine_DH-like"/>
</dbReference>
<keyword evidence="1" id="KW-0500">Molybdenum</keyword>
<dbReference type="EMBL" id="JAEQNB010000003">
    <property type="protein sequence ID" value="MBL0387426.1"/>
    <property type="molecule type" value="Genomic_DNA"/>
</dbReference>
<evidence type="ECO:0000313" key="4">
    <source>
        <dbReference type="EMBL" id="MBL0387426.1"/>
    </source>
</evidence>